<feature type="compositionally biased region" description="Polar residues" evidence="1">
    <location>
        <begin position="125"/>
        <end position="163"/>
    </location>
</feature>
<feature type="compositionally biased region" description="Polar residues" evidence="1">
    <location>
        <begin position="174"/>
        <end position="189"/>
    </location>
</feature>
<gene>
    <name evidence="2" type="ORF">R3W88_000838</name>
</gene>
<dbReference type="Proteomes" id="UP001311915">
    <property type="component" value="Unassembled WGS sequence"/>
</dbReference>
<dbReference type="EMBL" id="JAWPEI010000001">
    <property type="protein sequence ID" value="KAK4737141.1"/>
    <property type="molecule type" value="Genomic_DNA"/>
</dbReference>
<evidence type="ECO:0000313" key="2">
    <source>
        <dbReference type="EMBL" id="KAK4737141.1"/>
    </source>
</evidence>
<evidence type="ECO:0000313" key="3">
    <source>
        <dbReference type="Proteomes" id="UP001311915"/>
    </source>
</evidence>
<comment type="caution">
    <text evidence="2">The sequence shown here is derived from an EMBL/GenBank/DDBJ whole genome shotgun (WGS) entry which is preliminary data.</text>
</comment>
<accession>A0AAV9MGG0</accession>
<feature type="region of interest" description="Disordered" evidence="1">
    <location>
        <begin position="118"/>
        <end position="189"/>
    </location>
</feature>
<sequence length="189" mass="21061">MPPLRAYGRNVNARNTNVAPPVPNQEVSNAEFRNAIQLLAQSMTNQNLMEVTGKDRVELASYQLKDVAHIWAQMKKFLYGISDLVKTECRNTMLLENMNISRIMTHAQQVGGDKLREQAKDNKKASTGNYEYSQHKSGSQNYSQFQQKSSTPTPLSASVPSSKFRQDQKGRASGSKSQGSVLGNMTYPT</sequence>
<dbReference type="AlphaFoldDB" id="A0AAV9MGG0"/>
<evidence type="ECO:0008006" key="4">
    <source>
        <dbReference type="Google" id="ProtNLM"/>
    </source>
</evidence>
<name>A0AAV9MGG0_9SOLN</name>
<reference evidence="2 3" key="1">
    <citation type="submission" date="2023-10" db="EMBL/GenBank/DDBJ databases">
        <title>Genome-Wide Identification Analysis in wild type Solanum Pinnatisectum Reveals Some Genes Defensing Phytophthora Infestans.</title>
        <authorList>
            <person name="Sun C."/>
        </authorList>
    </citation>
    <scope>NUCLEOTIDE SEQUENCE [LARGE SCALE GENOMIC DNA]</scope>
    <source>
        <strain evidence="2">LQN</strain>
        <tissue evidence="2">Leaf</tissue>
    </source>
</reference>
<organism evidence="2 3">
    <name type="scientific">Solanum pinnatisectum</name>
    <name type="common">tansyleaf nightshade</name>
    <dbReference type="NCBI Taxonomy" id="50273"/>
    <lineage>
        <taxon>Eukaryota</taxon>
        <taxon>Viridiplantae</taxon>
        <taxon>Streptophyta</taxon>
        <taxon>Embryophyta</taxon>
        <taxon>Tracheophyta</taxon>
        <taxon>Spermatophyta</taxon>
        <taxon>Magnoliopsida</taxon>
        <taxon>eudicotyledons</taxon>
        <taxon>Gunneridae</taxon>
        <taxon>Pentapetalae</taxon>
        <taxon>asterids</taxon>
        <taxon>lamiids</taxon>
        <taxon>Solanales</taxon>
        <taxon>Solanaceae</taxon>
        <taxon>Solanoideae</taxon>
        <taxon>Solaneae</taxon>
        <taxon>Solanum</taxon>
    </lineage>
</organism>
<keyword evidence="3" id="KW-1185">Reference proteome</keyword>
<evidence type="ECO:0000256" key="1">
    <source>
        <dbReference type="SAM" id="MobiDB-lite"/>
    </source>
</evidence>
<proteinExistence type="predicted"/>
<protein>
    <recommendedName>
        <fullName evidence="4">Gag-pol polyprotein</fullName>
    </recommendedName>
</protein>